<proteinExistence type="predicted"/>
<reference evidence="2" key="1">
    <citation type="submission" date="2020-10" db="EMBL/GenBank/DDBJ databases">
        <title>Genome-based taxonomic classification of the species Anabaenopsis elenkinii.</title>
        <authorList>
            <person name="Delbaje E."/>
            <person name="Andreote A.P.D."/>
            <person name="Pellegrinetti T.A."/>
            <person name="Cruz R.B."/>
            <person name="Branco L.H.Z."/>
            <person name="Fiore M.F."/>
        </authorList>
    </citation>
    <scope>NUCLEOTIDE SEQUENCE [LARGE SCALE GENOMIC DNA]</scope>
    <source>
        <strain evidence="2">CCIBt3563</strain>
    </source>
</reference>
<sequence>MLTTVNRQPWSVSEVDSDSVALAIPSTVNRQQSTSECLAVVVRFLQFW</sequence>
<accession>A0A7U3RYC6</accession>
<protein>
    <submittedName>
        <fullName evidence="1">Uncharacterized protein</fullName>
    </submittedName>
</protein>
<dbReference type="EMBL" id="CP063311">
    <property type="protein sequence ID" value="QOV21251.1"/>
    <property type="molecule type" value="Genomic_DNA"/>
</dbReference>
<dbReference type="KEGG" id="aee:IM676_10715"/>
<dbReference type="Proteomes" id="UP000593846">
    <property type="component" value="Chromosome"/>
</dbReference>
<keyword evidence="2" id="KW-1185">Reference proteome</keyword>
<dbReference type="AlphaFoldDB" id="A0A7U3RYC6"/>
<name>A0A7U3RYC6_9CYAN</name>
<organism evidence="1 2">
    <name type="scientific">Anabaenopsis elenkinii CCIBt3563</name>
    <dbReference type="NCBI Taxonomy" id="2779889"/>
    <lineage>
        <taxon>Bacteria</taxon>
        <taxon>Bacillati</taxon>
        <taxon>Cyanobacteriota</taxon>
        <taxon>Cyanophyceae</taxon>
        <taxon>Nostocales</taxon>
        <taxon>Nodulariaceae</taxon>
        <taxon>Anabaenopsis</taxon>
    </lineage>
</organism>
<evidence type="ECO:0000313" key="1">
    <source>
        <dbReference type="EMBL" id="QOV21251.1"/>
    </source>
</evidence>
<gene>
    <name evidence="1" type="ORF">IM676_10715</name>
</gene>
<dbReference type="RefSeq" id="WP_200986908.1">
    <property type="nucleotide sequence ID" value="NZ_CP063311.1"/>
</dbReference>
<evidence type="ECO:0000313" key="2">
    <source>
        <dbReference type="Proteomes" id="UP000593846"/>
    </source>
</evidence>